<organism evidence="2 3">
    <name type="scientific">Streptomyces violascens</name>
    <dbReference type="NCBI Taxonomy" id="67381"/>
    <lineage>
        <taxon>Bacteria</taxon>
        <taxon>Bacillati</taxon>
        <taxon>Actinomycetota</taxon>
        <taxon>Actinomycetes</taxon>
        <taxon>Kitasatosporales</taxon>
        <taxon>Streptomycetaceae</taxon>
        <taxon>Streptomyces</taxon>
    </lineage>
</organism>
<evidence type="ECO:0000313" key="3">
    <source>
        <dbReference type="Proteomes" id="UP001050808"/>
    </source>
</evidence>
<evidence type="ECO:0000313" key="2">
    <source>
        <dbReference type="EMBL" id="GHI41694.1"/>
    </source>
</evidence>
<gene>
    <name evidence="2" type="primary">mbtH_1</name>
    <name evidence="2" type="ORF">Sviol_61020</name>
</gene>
<keyword evidence="3" id="KW-1185">Reference proteome</keyword>
<reference evidence="2" key="1">
    <citation type="submission" date="2024-05" db="EMBL/GenBank/DDBJ databases">
        <title>Whole genome shotgun sequence of Streptomyces violascens NBRC 12920.</title>
        <authorList>
            <person name="Komaki H."/>
            <person name="Tamura T."/>
        </authorList>
    </citation>
    <scope>NUCLEOTIDE SEQUENCE</scope>
    <source>
        <strain evidence="2">NBRC 12920</strain>
    </source>
</reference>
<dbReference type="SMART" id="SM00923">
    <property type="entry name" value="MbtH"/>
    <property type="match status" value="1"/>
</dbReference>
<feature type="domain" description="MbtH-like" evidence="1">
    <location>
        <begin position="5"/>
        <end position="55"/>
    </location>
</feature>
<dbReference type="EMBL" id="BNDY01000017">
    <property type="protein sequence ID" value="GHI41694.1"/>
    <property type="molecule type" value="Genomic_DNA"/>
</dbReference>
<dbReference type="InterPro" id="IPR038020">
    <property type="entry name" value="MbtH-like_sf"/>
</dbReference>
<protein>
    <submittedName>
        <fullName evidence="2">Protein MbtH</fullName>
    </submittedName>
</protein>
<comment type="caution">
    <text evidence="2">The sequence shown here is derived from an EMBL/GenBank/DDBJ whole genome shotgun (WGS) entry which is preliminary data.</text>
</comment>
<dbReference type="RefSeq" id="WP_189963163.1">
    <property type="nucleotide sequence ID" value="NZ_BMUA01000008.1"/>
</dbReference>
<dbReference type="InterPro" id="IPR005153">
    <property type="entry name" value="MbtH-like_dom"/>
</dbReference>
<dbReference type="SUPFAM" id="SSF160582">
    <property type="entry name" value="MbtH-like"/>
    <property type="match status" value="1"/>
</dbReference>
<proteinExistence type="predicted"/>
<sequence length="66" mass="7065">MARINPFDDAEGSYYVLFDGEDHHSLWPSFADIPAGWTVEHGPAGRQACLDHIGDGCPGPRPATAA</sequence>
<dbReference type="PANTHER" id="PTHR38444:SF1">
    <property type="entry name" value="ENTEROBACTIN BIOSYNTHESIS PROTEIN YBDZ"/>
    <property type="match status" value="1"/>
</dbReference>
<evidence type="ECO:0000259" key="1">
    <source>
        <dbReference type="SMART" id="SM00923"/>
    </source>
</evidence>
<dbReference type="Proteomes" id="UP001050808">
    <property type="component" value="Unassembled WGS sequence"/>
</dbReference>
<accession>A0ABQ3QWP3</accession>
<dbReference type="PANTHER" id="PTHR38444">
    <property type="entry name" value="ENTEROBACTIN BIOSYNTHESIS PROTEIN YBDZ"/>
    <property type="match status" value="1"/>
</dbReference>
<dbReference type="Pfam" id="PF03621">
    <property type="entry name" value="MbtH"/>
    <property type="match status" value="1"/>
</dbReference>
<dbReference type="Gene3D" id="3.90.820.10">
    <property type="entry name" value="Structural Genomics, Unknown Function 30-nov-00 1gh9 Mol_id"/>
    <property type="match status" value="1"/>
</dbReference>
<dbReference type="InterPro" id="IPR037407">
    <property type="entry name" value="MLP_fam"/>
</dbReference>
<name>A0ABQ3QWP3_9ACTN</name>